<feature type="non-terminal residue" evidence="1">
    <location>
        <position position="1"/>
    </location>
</feature>
<name>V2W9V9_MONRO</name>
<dbReference type="Proteomes" id="UP000017559">
    <property type="component" value="Unassembled WGS sequence"/>
</dbReference>
<dbReference type="HOGENOM" id="CLU_2020739_0_0_1"/>
<comment type="caution">
    <text evidence="1">The sequence shown here is derived from an EMBL/GenBank/DDBJ whole genome shotgun (WGS) entry which is preliminary data.</text>
</comment>
<dbReference type="EMBL" id="AWSO01001501">
    <property type="protein sequence ID" value="ESK83593.1"/>
    <property type="molecule type" value="Genomic_DNA"/>
</dbReference>
<keyword evidence="2" id="KW-1185">Reference proteome</keyword>
<dbReference type="KEGG" id="mrr:Moror_12054"/>
<reference evidence="1 2" key="1">
    <citation type="journal article" date="2014" name="BMC Genomics">
        <title>Genome and secretome analysis of the hemibiotrophic fungal pathogen, Moniliophthora roreri, which causes frosty pod rot disease of cacao: mechanisms of the biotrophic and necrotrophic phases.</title>
        <authorList>
            <person name="Meinhardt L.W."/>
            <person name="Costa G.G.L."/>
            <person name="Thomazella D.P.T."/>
            <person name="Teixeira P.J.P.L."/>
            <person name="Carazzolle M.F."/>
            <person name="Schuster S.C."/>
            <person name="Carlson J.E."/>
            <person name="Guiltinan M.J."/>
            <person name="Mieczkowski P."/>
            <person name="Farmer A."/>
            <person name="Ramaraj T."/>
            <person name="Crozier J."/>
            <person name="Davis R.E."/>
            <person name="Shao J."/>
            <person name="Melnick R.L."/>
            <person name="Pereira G.A.G."/>
            <person name="Bailey B.A."/>
        </authorList>
    </citation>
    <scope>NUCLEOTIDE SEQUENCE [LARGE SCALE GENOMIC DNA]</scope>
    <source>
        <strain evidence="1 2">MCA 2997</strain>
    </source>
</reference>
<gene>
    <name evidence="1" type="ORF">Moror_12054</name>
</gene>
<evidence type="ECO:0000313" key="1">
    <source>
        <dbReference type="EMBL" id="ESK83593.1"/>
    </source>
</evidence>
<accession>V2W9V9</accession>
<proteinExistence type="predicted"/>
<protein>
    <submittedName>
        <fullName evidence="1">Uncharacterized protein</fullName>
    </submittedName>
</protein>
<dbReference type="AlphaFoldDB" id="V2W9V9"/>
<evidence type="ECO:0000313" key="2">
    <source>
        <dbReference type="Proteomes" id="UP000017559"/>
    </source>
</evidence>
<sequence>FLNDTDRRLMAQDQTNSIIRGAPNVFRLCRTIEDLEEARELGASFWLEMLPLQPRAEERIQLEEGCKVARRSPIATMAHDSLYHSQSHSFENSRIHLRWHMIGLDLLFATLTDGPTADPNELV</sequence>
<organism evidence="1 2">
    <name type="scientific">Moniliophthora roreri (strain MCA 2997)</name>
    <name type="common">Cocoa frosty pod rot fungus</name>
    <name type="synonym">Crinipellis roreri</name>
    <dbReference type="NCBI Taxonomy" id="1381753"/>
    <lineage>
        <taxon>Eukaryota</taxon>
        <taxon>Fungi</taxon>
        <taxon>Dikarya</taxon>
        <taxon>Basidiomycota</taxon>
        <taxon>Agaricomycotina</taxon>
        <taxon>Agaricomycetes</taxon>
        <taxon>Agaricomycetidae</taxon>
        <taxon>Agaricales</taxon>
        <taxon>Marasmiineae</taxon>
        <taxon>Marasmiaceae</taxon>
        <taxon>Moniliophthora</taxon>
    </lineage>
</organism>